<proteinExistence type="predicted"/>
<dbReference type="InterPro" id="IPR018490">
    <property type="entry name" value="cNMP-bd_dom_sf"/>
</dbReference>
<sequence length="226" mass="25180">MNGKSCKFCVNKSFASNFLNDNELKMLEKSCVDVQFSKGDVIFKQNALSSNIIFVKSGLVKIHITGPDREQILKIIKGPTYLGIPTTFGDKVNHYSATAIMNTSVCFIDLNSFKEFIASNSNFAYEIITELCKNELAHFAHCVNQVQKQSQGRIAEALCFFADEIFNETTFDLPLSRQEFGDLTGNSRESVSRILANLNSDGVISLNGKNIEILDIERLRSISKNG</sequence>
<dbReference type="PANTHER" id="PTHR24567:SF26">
    <property type="entry name" value="REGULATORY PROTEIN YEIL"/>
    <property type="match status" value="1"/>
</dbReference>
<dbReference type="SMART" id="SM00100">
    <property type="entry name" value="cNMP"/>
    <property type="match status" value="1"/>
</dbReference>
<dbReference type="CDD" id="cd00038">
    <property type="entry name" value="CAP_ED"/>
    <property type="match status" value="1"/>
</dbReference>
<dbReference type="GO" id="GO:0005829">
    <property type="term" value="C:cytosol"/>
    <property type="evidence" value="ECO:0007669"/>
    <property type="project" value="TreeGrafter"/>
</dbReference>
<keyword evidence="1" id="KW-0805">Transcription regulation</keyword>
<keyword evidence="2" id="KW-0238">DNA-binding</keyword>
<accession>A0A434ATB5</accession>
<dbReference type="InterPro" id="IPR014710">
    <property type="entry name" value="RmlC-like_jellyroll"/>
</dbReference>
<dbReference type="RefSeq" id="WP_127344229.1">
    <property type="nucleotide sequence ID" value="NZ_RJJX01000017.1"/>
</dbReference>
<organism evidence="6 7">
    <name type="scientific">Ancylomarina longa</name>
    <dbReference type="NCBI Taxonomy" id="2487017"/>
    <lineage>
        <taxon>Bacteria</taxon>
        <taxon>Pseudomonadati</taxon>
        <taxon>Bacteroidota</taxon>
        <taxon>Bacteroidia</taxon>
        <taxon>Marinilabiliales</taxon>
        <taxon>Marinifilaceae</taxon>
        <taxon>Ancylomarina</taxon>
    </lineage>
</organism>
<dbReference type="PROSITE" id="PS51063">
    <property type="entry name" value="HTH_CRP_2"/>
    <property type="match status" value="1"/>
</dbReference>
<dbReference type="InterPro" id="IPR036388">
    <property type="entry name" value="WH-like_DNA-bd_sf"/>
</dbReference>
<evidence type="ECO:0000313" key="7">
    <source>
        <dbReference type="Proteomes" id="UP000282985"/>
    </source>
</evidence>
<evidence type="ECO:0000313" key="6">
    <source>
        <dbReference type="EMBL" id="RUT77663.1"/>
    </source>
</evidence>
<dbReference type="SUPFAM" id="SSF46785">
    <property type="entry name" value="Winged helix' DNA-binding domain"/>
    <property type="match status" value="1"/>
</dbReference>
<dbReference type="InterPro" id="IPR000595">
    <property type="entry name" value="cNMP-bd_dom"/>
</dbReference>
<evidence type="ECO:0000256" key="3">
    <source>
        <dbReference type="ARBA" id="ARBA00023163"/>
    </source>
</evidence>
<dbReference type="PRINTS" id="PR00034">
    <property type="entry name" value="HTHCRP"/>
</dbReference>
<name>A0A434ATB5_9BACT</name>
<dbReference type="OrthoDB" id="9127033at2"/>
<dbReference type="PANTHER" id="PTHR24567">
    <property type="entry name" value="CRP FAMILY TRANSCRIPTIONAL REGULATORY PROTEIN"/>
    <property type="match status" value="1"/>
</dbReference>
<dbReference type="Gene3D" id="1.10.10.10">
    <property type="entry name" value="Winged helix-like DNA-binding domain superfamily/Winged helix DNA-binding domain"/>
    <property type="match status" value="1"/>
</dbReference>
<dbReference type="Gene3D" id="2.60.120.10">
    <property type="entry name" value="Jelly Rolls"/>
    <property type="match status" value="1"/>
</dbReference>
<protein>
    <submittedName>
        <fullName evidence="6">Crp/Fnr family transcriptional regulator</fullName>
    </submittedName>
</protein>
<dbReference type="PROSITE" id="PS50042">
    <property type="entry name" value="CNMP_BINDING_3"/>
    <property type="match status" value="1"/>
</dbReference>
<feature type="domain" description="Cyclic nucleotide-binding" evidence="4">
    <location>
        <begin position="19"/>
        <end position="134"/>
    </location>
</feature>
<dbReference type="InterPro" id="IPR036390">
    <property type="entry name" value="WH_DNA-bd_sf"/>
</dbReference>
<dbReference type="GO" id="GO:0003700">
    <property type="term" value="F:DNA-binding transcription factor activity"/>
    <property type="evidence" value="ECO:0007669"/>
    <property type="project" value="TreeGrafter"/>
</dbReference>
<feature type="domain" description="HTH crp-type" evidence="5">
    <location>
        <begin position="148"/>
        <end position="217"/>
    </location>
</feature>
<reference evidence="6 7" key="1">
    <citation type="submission" date="2018-11" db="EMBL/GenBank/DDBJ databases">
        <title>Parancylomarina longa gen. nov., sp. nov., isolated from sediments of southern Okinawa.</title>
        <authorList>
            <person name="Fu T."/>
        </authorList>
    </citation>
    <scope>NUCLEOTIDE SEQUENCE [LARGE SCALE GENOMIC DNA]</scope>
    <source>
        <strain evidence="6 7">T3-2 S1-C</strain>
    </source>
</reference>
<dbReference type="InterPro" id="IPR012318">
    <property type="entry name" value="HTH_CRP"/>
</dbReference>
<dbReference type="GO" id="GO:0003677">
    <property type="term" value="F:DNA binding"/>
    <property type="evidence" value="ECO:0007669"/>
    <property type="project" value="UniProtKB-KW"/>
</dbReference>
<dbReference type="AlphaFoldDB" id="A0A434ATB5"/>
<dbReference type="EMBL" id="RJJX01000017">
    <property type="protein sequence ID" value="RUT77663.1"/>
    <property type="molecule type" value="Genomic_DNA"/>
</dbReference>
<dbReference type="SUPFAM" id="SSF51206">
    <property type="entry name" value="cAMP-binding domain-like"/>
    <property type="match status" value="1"/>
</dbReference>
<keyword evidence="7" id="KW-1185">Reference proteome</keyword>
<comment type="caution">
    <text evidence="6">The sequence shown here is derived from an EMBL/GenBank/DDBJ whole genome shotgun (WGS) entry which is preliminary data.</text>
</comment>
<keyword evidence="3" id="KW-0804">Transcription</keyword>
<evidence type="ECO:0000256" key="1">
    <source>
        <dbReference type="ARBA" id="ARBA00023015"/>
    </source>
</evidence>
<dbReference type="Pfam" id="PF00027">
    <property type="entry name" value="cNMP_binding"/>
    <property type="match status" value="1"/>
</dbReference>
<evidence type="ECO:0000259" key="4">
    <source>
        <dbReference type="PROSITE" id="PS50042"/>
    </source>
</evidence>
<dbReference type="CDD" id="cd00092">
    <property type="entry name" value="HTH_CRP"/>
    <property type="match status" value="1"/>
</dbReference>
<dbReference type="InterPro" id="IPR050397">
    <property type="entry name" value="Env_Response_Regulators"/>
</dbReference>
<dbReference type="Pfam" id="PF13545">
    <property type="entry name" value="HTH_Crp_2"/>
    <property type="match status" value="1"/>
</dbReference>
<dbReference type="Proteomes" id="UP000282985">
    <property type="component" value="Unassembled WGS sequence"/>
</dbReference>
<gene>
    <name evidence="6" type="ORF">DLK05_12095</name>
</gene>
<evidence type="ECO:0000259" key="5">
    <source>
        <dbReference type="PROSITE" id="PS51063"/>
    </source>
</evidence>
<evidence type="ECO:0000256" key="2">
    <source>
        <dbReference type="ARBA" id="ARBA00023125"/>
    </source>
</evidence>
<dbReference type="SMART" id="SM00419">
    <property type="entry name" value="HTH_CRP"/>
    <property type="match status" value="1"/>
</dbReference>